<evidence type="ECO:0000313" key="1">
    <source>
        <dbReference type="EMBL" id="MBK1865206.1"/>
    </source>
</evidence>
<accession>A0ACC5QYC0</accession>
<organism evidence="1 2">
    <name type="scientific">Taklimakanibacter albus</name>
    <dbReference type="NCBI Taxonomy" id="2800327"/>
    <lineage>
        <taxon>Bacteria</taxon>
        <taxon>Pseudomonadati</taxon>
        <taxon>Pseudomonadota</taxon>
        <taxon>Alphaproteobacteria</taxon>
        <taxon>Hyphomicrobiales</taxon>
        <taxon>Aestuariivirgaceae</taxon>
        <taxon>Taklimakanibacter</taxon>
    </lineage>
</organism>
<name>A0ACC5QYC0_9HYPH</name>
<comment type="caution">
    <text evidence="1">The sequence shown here is derived from an EMBL/GenBank/DDBJ whole genome shotgun (WGS) entry which is preliminary data.</text>
</comment>
<gene>
    <name evidence="1" type="ORF">JHL16_02490</name>
</gene>
<keyword evidence="2" id="KW-1185">Reference proteome</keyword>
<sequence length="267" mass="29944">MIHHMCRQCGVQYAASATPPASCPICNDGRQYVRWAGQDWTTMEELARDHKVVISDEDGVLSIIVEPAFAIGQRALLAETPDGNLLWDSVCLVTDEAVAALTARGPVKAMAISHPHYYSVIVEWSRALGNIPIYIHEGDRQWVTRPDSSIVFWSGETRQILPDLTLIRCGGHFEGGTVCHWARKDKPNVLLAGDIVQVVMDRRYVSFMYSYPNLWPLNARAVKHIAKALEPFDYDQVYSAFRNMRILEDGKGAVARSVDRYLKAIAD</sequence>
<evidence type="ECO:0000313" key="2">
    <source>
        <dbReference type="Proteomes" id="UP000616151"/>
    </source>
</evidence>
<protein>
    <submittedName>
        <fullName evidence="1">MBL fold metallo-hydrolase</fullName>
    </submittedName>
</protein>
<proteinExistence type="predicted"/>
<dbReference type="EMBL" id="JAENHL010000004">
    <property type="protein sequence ID" value="MBK1865206.1"/>
    <property type="molecule type" value="Genomic_DNA"/>
</dbReference>
<dbReference type="Proteomes" id="UP000616151">
    <property type="component" value="Unassembled WGS sequence"/>
</dbReference>
<reference evidence="1" key="1">
    <citation type="submission" date="2021-01" db="EMBL/GenBank/DDBJ databases">
        <authorList>
            <person name="Sun Q."/>
        </authorList>
    </citation>
    <scope>NUCLEOTIDE SEQUENCE</scope>
    <source>
        <strain evidence="1">YIM B02566</strain>
    </source>
</reference>